<reference evidence="1" key="1">
    <citation type="submission" date="2020-07" db="EMBL/GenBank/DDBJ databases">
        <title>Huge and variable diversity of episymbiotic CPR bacteria and DPANN archaea in groundwater ecosystems.</title>
        <authorList>
            <person name="He C.Y."/>
            <person name="Keren R."/>
            <person name="Whittaker M."/>
            <person name="Farag I.F."/>
            <person name="Doudna J."/>
            <person name="Cate J.H.D."/>
            <person name="Banfield J.F."/>
        </authorList>
    </citation>
    <scope>NUCLEOTIDE SEQUENCE</scope>
    <source>
        <strain evidence="1">NC_groundwater_1664_Pr3_B-0.1um_52_9</strain>
    </source>
</reference>
<accession>A0A9D6Z4M0</accession>
<evidence type="ECO:0000313" key="2">
    <source>
        <dbReference type="Proteomes" id="UP000807825"/>
    </source>
</evidence>
<protein>
    <submittedName>
        <fullName evidence="1">GxxExxY protein</fullName>
    </submittedName>
</protein>
<proteinExistence type="predicted"/>
<dbReference type="Proteomes" id="UP000807825">
    <property type="component" value="Unassembled WGS sequence"/>
</dbReference>
<dbReference type="NCBIfam" id="TIGR04256">
    <property type="entry name" value="GxxExxY"/>
    <property type="match status" value="1"/>
</dbReference>
<organism evidence="1 2">
    <name type="scientific">Desulfomonile tiedjei</name>
    <dbReference type="NCBI Taxonomy" id="2358"/>
    <lineage>
        <taxon>Bacteria</taxon>
        <taxon>Pseudomonadati</taxon>
        <taxon>Thermodesulfobacteriota</taxon>
        <taxon>Desulfomonilia</taxon>
        <taxon>Desulfomonilales</taxon>
        <taxon>Desulfomonilaceae</taxon>
        <taxon>Desulfomonile</taxon>
    </lineage>
</organism>
<sequence length="137" mass="15859">MNSDQHDLLREDLTGRIIGIFFELYNELGFGFLESVYEKALILTMNEKGLQVDQQRQIPVWFRGKTVGEFRADLVVENSVVIELKACRALEPSHEAQVLNYLRATEIEVGLLLNFGPKPQFKRIVFANRRKKSFRTT</sequence>
<dbReference type="AlphaFoldDB" id="A0A9D6Z4M0"/>
<name>A0A9D6Z4M0_9BACT</name>
<dbReference type="Pfam" id="PF13366">
    <property type="entry name" value="PDDEXK_3"/>
    <property type="match status" value="1"/>
</dbReference>
<gene>
    <name evidence="1" type="ORF">HY912_02500</name>
</gene>
<dbReference type="EMBL" id="JACRDE010000070">
    <property type="protein sequence ID" value="MBI5248341.1"/>
    <property type="molecule type" value="Genomic_DNA"/>
</dbReference>
<comment type="caution">
    <text evidence="1">The sequence shown here is derived from an EMBL/GenBank/DDBJ whole genome shotgun (WGS) entry which is preliminary data.</text>
</comment>
<dbReference type="InterPro" id="IPR026350">
    <property type="entry name" value="GxxExxY"/>
</dbReference>
<evidence type="ECO:0000313" key="1">
    <source>
        <dbReference type="EMBL" id="MBI5248341.1"/>
    </source>
</evidence>